<evidence type="ECO:0000313" key="11">
    <source>
        <dbReference type="EMBL" id="KAG5402280.1"/>
    </source>
</evidence>
<keyword evidence="3 7" id="KW-0812">Transmembrane</keyword>
<dbReference type="SUPFAM" id="SSF161111">
    <property type="entry name" value="Cation efflux protein transmembrane domain-like"/>
    <property type="match status" value="1"/>
</dbReference>
<evidence type="ECO:0000256" key="1">
    <source>
        <dbReference type="ARBA" id="ARBA00004141"/>
    </source>
</evidence>
<keyword evidence="4 7" id="KW-1133">Transmembrane helix</keyword>
<evidence type="ECO:0000313" key="12">
    <source>
        <dbReference type="Proteomes" id="UP000823674"/>
    </source>
</evidence>
<gene>
    <name evidence="11" type="primary">A04p035680.1_BraROA</name>
    <name evidence="11" type="ORF">IGI04_016887</name>
</gene>
<evidence type="ECO:0000256" key="7">
    <source>
        <dbReference type="SAM" id="Phobius"/>
    </source>
</evidence>
<feature type="transmembrane region" description="Helical" evidence="7">
    <location>
        <begin position="476"/>
        <end position="496"/>
    </location>
</feature>
<dbReference type="Pfam" id="PF08510">
    <property type="entry name" value="PIG-P"/>
    <property type="match status" value="1"/>
</dbReference>
<feature type="domain" description="PIG-P" evidence="9">
    <location>
        <begin position="432"/>
        <end position="545"/>
    </location>
</feature>
<dbReference type="Pfam" id="PF01545">
    <property type="entry name" value="Cation_efflux"/>
    <property type="match status" value="1"/>
</dbReference>
<dbReference type="SUPFAM" id="SSF160240">
    <property type="entry name" value="Cation efflux protein cytoplasmic domain-like"/>
    <property type="match status" value="1"/>
</dbReference>
<sequence>MTRPATRDGDEEISLLVFNGDGDRSWQLNFDDFQVSPEHKEKKSPSKLHNCLGCLGPEDNVADYYQQQVEMLEGFTEMDELAERGFVPGMSKEEQDNLAKSETLAIRISNIANMVLFAAKVYASVTSGSLAIVASTLDSLLDLLSGFILWFTAFSMQTPNPYQYPIGKKRMQPLGILVFASVMATLGLQIILESLRTMVSSQKEFSLTKEQESWVVGIMLSVTLVKLLLVLYCRSFSNEIVKAYAQDHFFDVITNIIGLIAVILANYFDTWMDPVGAIILALYTIRTWSMTVLENVNSLVGKSATPEYLQKLTYLCWNHHREIRHIDTVRAYTFGSHYFVEVDIVLPADMPLQVAHDIGEALQEKLEQLQEIERAFVHLDYEYTHKPEHAINSPRLVLTFSKRKKQKPDFQDSDMIRSSPFRTSQVHGAKPSEVYGFVGCISTVVVTVIFLIWAYVPDKLLESIRIRYYPSRYWALATPTYLMMTLLLGLAFYIGLNFTTTPHPTSLNTLFYEYSRELGEFDPQMEEEDERPIDPTSDIDITSLSNQTRSRAGNLQT</sequence>
<proteinExistence type="predicted"/>
<keyword evidence="12" id="KW-1185">Reference proteome</keyword>
<dbReference type="InterPro" id="IPR002524">
    <property type="entry name" value="Cation_efflux"/>
</dbReference>
<comment type="caution">
    <text evidence="11">The sequence shown here is derived from an EMBL/GenBank/DDBJ whole genome shotgun (WGS) entry which is preliminary data.</text>
</comment>
<dbReference type="Proteomes" id="UP000823674">
    <property type="component" value="Chromosome A04"/>
</dbReference>
<keyword evidence="5 7" id="KW-0472">Membrane</keyword>
<dbReference type="EMBL" id="JADBGQ010000004">
    <property type="protein sequence ID" value="KAG5402280.1"/>
    <property type="molecule type" value="Genomic_DNA"/>
</dbReference>
<organism evidence="11 12">
    <name type="scientific">Brassica rapa subsp. trilocularis</name>
    <dbReference type="NCBI Taxonomy" id="1813537"/>
    <lineage>
        <taxon>Eukaryota</taxon>
        <taxon>Viridiplantae</taxon>
        <taxon>Streptophyta</taxon>
        <taxon>Embryophyta</taxon>
        <taxon>Tracheophyta</taxon>
        <taxon>Spermatophyta</taxon>
        <taxon>Magnoliopsida</taxon>
        <taxon>eudicotyledons</taxon>
        <taxon>Gunneridae</taxon>
        <taxon>Pentapetalae</taxon>
        <taxon>rosids</taxon>
        <taxon>malvids</taxon>
        <taxon>Brassicales</taxon>
        <taxon>Brassicaceae</taxon>
        <taxon>Brassiceae</taxon>
        <taxon>Brassica</taxon>
    </lineage>
</organism>
<feature type="transmembrane region" description="Helical" evidence="7">
    <location>
        <begin position="274"/>
        <end position="293"/>
    </location>
</feature>
<evidence type="ECO:0000256" key="2">
    <source>
        <dbReference type="ARBA" id="ARBA00022448"/>
    </source>
</evidence>
<feature type="transmembrane region" description="Helical" evidence="7">
    <location>
        <begin position="434"/>
        <end position="456"/>
    </location>
</feature>
<feature type="transmembrane region" description="Helical" evidence="7">
    <location>
        <begin position="249"/>
        <end position="268"/>
    </location>
</feature>
<dbReference type="InterPro" id="IPR058533">
    <property type="entry name" value="Cation_efflux_TM"/>
</dbReference>
<comment type="subcellular location">
    <subcellularLocation>
        <location evidence="1">Membrane</location>
        <topology evidence="1">Multi-pass membrane protein</topology>
    </subcellularLocation>
</comment>
<reference evidence="11 12" key="1">
    <citation type="submission" date="2021-03" db="EMBL/GenBank/DDBJ databases">
        <authorList>
            <person name="King G.J."/>
            <person name="Bancroft I."/>
            <person name="Baten A."/>
            <person name="Bloomfield J."/>
            <person name="Borpatragohain P."/>
            <person name="He Z."/>
            <person name="Irish N."/>
            <person name="Irwin J."/>
            <person name="Liu K."/>
            <person name="Mauleon R.P."/>
            <person name="Moore J."/>
            <person name="Morris R."/>
            <person name="Ostergaard L."/>
            <person name="Wang B."/>
            <person name="Wells R."/>
        </authorList>
    </citation>
    <scope>NUCLEOTIDE SEQUENCE [LARGE SCALE GENOMIC DNA]</scope>
    <source>
        <strain evidence="11">R-o-18</strain>
        <tissue evidence="11">Leaf</tissue>
    </source>
</reference>
<feature type="transmembrane region" description="Helical" evidence="7">
    <location>
        <begin position="214"/>
        <end position="237"/>
    </location>
</feature>
<name>A0ABQ7MWS3_BRACM</name>
<dbReference type="InterPro" id="IPR036837">
    <property type="entry name" value="Cation_efflux_CTD_sf"/>
</dbReference>
<dbReference type="PANTHER" id="PTHR43840:SF5">
    <property type="entry name" value="METAL TOLERANCE PROTEIN 11"/>
    <property type="match status" value="1"/>
</dbReference>
<dbReference type="InterPro" id="IPR050291">
    <property type="entry name" value="CDF_Transporter"/>
</dbReference>
<dbReference type="InterPro" id="IPR013717">
    <property type="entry name" value="PIG-P"/>
</dbReference>
<dbReference type="Gene3D" id="3.30.70.1350">
    <property type="entry name" value="Cation efflux protein, cytoplasmic domain"/>
    <property type="match status" value="1"/>
</dbReference>
<evidence type="ECO:0000259" key="10">
    <source>
        <dbReference type="Pfam" id="PF16916"/>
    </source>
</evidence>
<keyword evidence="2" id="KW-0813">Transport</keyword>
<evidence type="ECO:0000256" key="6">
    <source>
        <dbReference type="SAM" id="MobiDB-lite"/>
    </source>
</evidence>
<evidence type="ECO:0000256" key="5">
    <source>
        <dbReference type="ARBA" id="ARBA00023136"/>
    </source>
</evidence>
<dbReference type="InterPro" id="IPR027469">
    <property type="entry name" value="Cation_efflux_TMD_sf"/>
</dbReference>
<evidence type="ECO:0000259" key="9">
    <source>
        <dbReference type="Pfam" id="PF08510"/>
    </source>
</evidence>
<dbReference type="Gene3D" id="1.20.1510.10">
    <property type="entry name" value="Cation efflux protein transmembrane domain"/>
    <property type="match status" value="1"/>
</dbReference>
<dbReference type="PANTHER" id="PTHR43840">
    <property type="entry name" value="MITOCHONDRIAL METAL TRANSPORTER 1-RELATED"/>
    <property type="match status" value="1"/>
</dbReference>
<feature type="domain" description="Cation efflux protein cytoplasmic" evidence="10">
    <location>
        <begin position="319"/>
        <end position="380"/>
    </location>
</feature>
<evidence type="ECO:0000259" key="8">
    <source>
        <dbReference type="Pfam" id="PF01545"/>
    </source>
</evidence>
<feature type="region of interest" description="Disordered" evidence="6">
    <location>
        <begin position="523"/>
        <end position="557"/>
    </location>
</feature>
<evidence type="ECO:0008006" key="13">
    <source>
        <dbReference type="Google" id="ProtNLM"/>
    </source>
</evidence>
<accession>A0ABQ7MWS3</accession>
<feature type="transmembrane region" description="Helical" evidence="7">
    <location>
        <begin position="129"/>
        <end position="153"/>
    </location>
</feature>
<feature type="domain" description="Cation efflux protein transmembrane" evidence="8">
    <location>
        <begin position="108"/>
        <end position="300"/>
    </location>
</feature>
<dbReference type="NCBIfam" id="TIGR01297">
    <property type="entry name" value="CDF"/>
    <property type="match status" value="1"/>
</dbReference>
<dbReference type="InterPro" id="IPR027470">
    <property type="entry name" value="Cation_efflux_CTD"/>
</dbReference>
<dbReference type="Pfam" id="PF16916">
    <property type="entry name" value="ZT_dimer"/>
    <property type="match status" value="1"/>
</dbReference>
<protein>
    <recommendedName>
        <fullName evidence="13">Cation efflux protein cytoplasmic domain-containing protein</fullName>
    </recommendedName>
</protein>
<feature type="transmembrane region" description="Helical" evidence="7">
    <location>
        <begin position="104"/>
        <end position="123"/>
    </location>
</feature>
<feature type="transmembrane region" description="Helical" evidence="7">
    <location>
        <begin position="174"/>
        <end position="192"/>
    </location>
</feature>
<evidence type="ECO:0000256" key="3">
    <source>
        <dbReference type="ARBA" id="ARBA00022692"/>
    </source>
</evidence>
<evidence type="ECO:0000256" key="4">
    <source>
        <dbReference type="ARBA" id="ARBA00022989"/>
    </source>
</evidence>
<feature type="compositionally biased region" description="Polar residues" evidence="6">
    <location>
        <begin position="539"/>
        <end position="557"/>
    </location>
</feature>